<dbReference type="AlphaFoldDB" id="A0A176T689"/>
<feature type="chain" id="PRO_5008049697" description="Lipoprotein" evidence="1">
    <location>
        <begin position="21"/>
        <end position="190"/>
    </location>
</feature>
<accession>A0A176T689</accession>
<feature type="signal peptide" evidence="1">
    <location>
        <begin position="1"/>
        <end position="20"/>
    </location>
</feature>
<sequence length="190" mass="22112">MKIKTSILTFLLFTLLTSCSSDKLTTSKAESLFITCQAGENLIKTNTSSYGIIERSDSYKKRNGNFIESYKKLEKEGLYTVGELQRIKRSYIMKDRYEVNLTPKAKEFLISSKKGFRGEISGKFRICEYTFGSIEEIHEIPEKNIADVRVKFVRINETPFFREAHEKLNPKEVFKQVKYKKTNDGWKLCN</sequence>
<keyword evidence="3" id="KW-1185">Reference proteome</keyword>
<keyword evidence="1" id="KW-0732">Signal</keyword>
<evidence type="ECO:0000313" key="2">
    <source>
        <dbReference type="EMBL" id="OAD42953.1"/>
    </source>
</evidence>
<gene>
    <name evidence="2" type="ORF">LPB303_13835</name>
</gene>
<name>A0A176T689_9FLAO</name>
<evidence type="ECO:0008006" key="4">
    <source>
        <dbReference type="Google" id="ProtNLM"/>
    </source>
</evidence>
<comment type="caution">
    <text evidence="2">The sequence shown here is derived from an EMBL/GenBank/DDBJ whole genome shotgun (WGS) entry which is preliminary data.</text>
</comment>
<dbReference type="PROSITE" id="PS51257">
    <property type="entry name" value="PROKAR_LIPOPROTEIN"/>
    <property type="match status" value="1"/>
</dbReference>
<dbReference type="OrthoDB" id="1202683at2"/>
<dbReference type="Proteomes" id="UP000076923">
    <property type="component" value="Unassembled WGS sequence"/>
</dbReference>
<dbReference type="RefSeq" id="WP_068451373.1">
    <property type="nucleotide sequence ID" value="NZ_CP150660.1"/>
</dbReference>
<proteinExistence type="predicted"/>
<protein>
    <recommendedName>
        <fullName evidence="4">Lipoprotein</fullName>
    </recommendedName>
</protein>
<dbReference type="EMBL" id="LVWE01000057">
    <property type="protein sequence ID" value="OAD42953.1"/>
    <property type="molecule type" value="Genomic_DNA"/>
</dbReference>
<reference evidence="2 3" key="1">
    <citation type="submission" date="2016-02" db="EMBL/GenBank/DDBJ databases">
        <title>Draft genome sequence of Polaribacter atrinae KACC17473.</title>
        <authorList>
            <person name="Shin S.-K."/>
            <person name="Yi H."/>
        </authorList>
    </citation>
    <scope>NUCLEOTIDE SEQUENCE [LARGE SCALE GENOMIC DNA]</scope>
    <source>
        <strain evidence="2 3">KACC 17473</strain>
    </source>
</reference>
<organism evidence="2 3">
    <name type="scientific">Polaribacter atrinae</name>
    <dbReference type="NCBI Taxonomy" id="1333662"/>
    <lineage>
        <taxon>Bacteria</taxon>
        <taxon>Pseudomonadati</taxon>
        <taxon>Bacteroidota</taxon>
        <taxon>Flavobacteriia</taxon>
        <taxon>Flavobacteriales</taxon>
        <taxon>Flavobacteriaceae</taxon>
    </lineage>
</organism>
<evidence type="ECO:0000313" key="3">
    <source>
        <dbReference type="Proteomes" id="UP000076923"/>
    </source>
</evidence>
<evidence type="ECO:0000256" key="1">
    <source>
        <dbReference type="SAM" id="SignalP"/>
    </source>
</evidence>